<dbReference type="SUPFAM" id="SSF55331">
    <property type="entry name" value="Tautomerase/MIF"/>
    <property type="match status" value="1"/>
</dbReference>
<dbReference type="AlphaFoldDB" id="A0AAJ2JUR6"/>
<gene>
    <name evidence="1" type="ORF">RQP50_00090</name>
</gene>
<protein>
    <submittedName>
        <fullName evidence="1">Tautomerase family protein</fullName>
    </submittedName>
</protein>
<dbReference type="Gene3D" id="3.30.429.10">
    <property type="entry name" value="Macrophage Migration Inhibitory Factor"/>
    <property type="match status" value="1"/>
</dbReference>
<dbReference type="InterPro" id="IPR014347">
    <property type="entry name" value="Tautomerase/MIF_sf"/>
</dbReference>
<evidence type="ECO:0000313" key="2">
    <source>
        <dbReference type="Proteomes" id="UP001250538"/>
    </source>
</evidence>
<evidence type="ECO:0000313" key="1">
    <source>
        <dbReference type="EMBL" id="MDT8974634.1"/>
    </source>
</evidence>
<comment type="caution">
    <text evidence="1">The sequence shown here is derived from an EMBL/GenBank/DDBJ whole genome shotgun (WGS) entry which is preliminary data.</text>
</comment>
<accession>A0AAJ2JUR6</accession>
<proteinExistence type="predicted"/>
<dbReference type="RefSeq" id="WP_175560590.1">
    <property type="nucleotide sequence ID" value="NZ_JAVYAA010000001.1"/>
</dbReference>
<reference evidence="2" key="1">
    <citation type="submission" date="2023-09" db="EMBL/GenBank/DDBJ databases">
        <title>Paenibacillus sp. chi10 Genome sequencing and assembly.</title>
        <authorList>
            <person name="Kim I."/>
        </authorList>
    </citation>
    <scope>NUCLEOTIDE SEQUENCE [LARGE SCALE GENOMIC DNA]</scope>
    <source>
        <strain evidence="2">chi10</strain>
    </source>
</reference>
<name>A0AAJ2JUR6_9BACL</name>
<sequence length="57" mass="6514">MPFVRIALMKVKSAEYQKKVGDIVYQAMIDTLNVPANDRSRSLRNTTPMAWCTIPRS</sequence>
<keyword evidence="2" id="KW-1185">Reference proteome</keyword>
<dbReference type="EMBL" id="JAVYAA010000001">
    <property type="protein sequence ID" value="MDT8974634.1"/>
    <property type="molecule type" value="Genomic_DNA"/>
</dbReference>
<organism evidence="1 2">
    <name type="scientific">Paenibacillus suaedae</name>
    <dbReference type="NCBI Taxonomy" id="3077233"/>
    <lineage>
        <taxon>Bacteria</taxon>
        <taxon>Bacillati</taxon>
        <taxon>Bacillota</taxon>
        <taxon>Bacilli</taxon>
        <taxon>Bacillales</taxon>
        <taxon>Paenibacillaceae</taxon>
        <taxon>Paenibacillus</taxon>
    </lineage>
</organism>
<dbReference type="Proteomes" id="UP001250538">
    <property type="component" value="Unassembled WGS sequence"/>
</dbReference>